<feature type="transmembrane region" description="Helical" evidence="1">
    <location>
        <begin position="45"/>
        <end position="66"/>
    </location>
</feature>
<gene>
    <name evidence="2" type="ORF">CWE09_01865</name>
</gene>
<evidence type="ECO:0008006" key="4">
    <source>
        <dbReference type="Google" id="ProtNLM"/>
    </source>
</evidence>
<keyword evidence="1" id="KW-0472">Membrane</keyword>
<keyword evidence="3" id="KW-1185">Reference proteome</keyword>
<feature type="transmembrane region" description="Helical" evidence="1">
    <location>
        <begin position="148"/>
        <end position="167"/>
    </location>
</feature>
<evidence type="ECO:0000313" key="3">
    <source>
        <dbReference type="Proteomes" id="UP000288293"/>
    </source>
</evidence>
<keyword evidence="1" id="KW-1133">Transmembrane helix</keyword>
<comment type="caution">
    <text evidence="2">The sequence shown here is derived from an EMBL/GenBank/DDBJ whole genome shotgun (WGS) entry which is preliminary data.</text>
</comment>
<keyword evidence="1" id="KW-0812">Transmembrane</keyword>
<dbReference type="Proteomes" id="UP000288293">
    <property type="component" value="Unassembled WGS sequence"/>
</dbReference>
<reference evidence="2 3" key="1">
    <citation type="journal article" date="2011" name="Front. Microbiol.">
        <title>Genomic signatures of strain selection and enhancement in Bacillus atrophaeus var. globigii, a historical biowarfare simulant.</title>
        <authorList>
            <person name="Gibbons H.S."/>
            <person name="Broomall S.M."/>
            <person name="McNew L.A."/>
            <person name="Daligault H."/>
            <person name="Chapman C."/>
            <person name="Bruce D."/>
            <person name="Karavis M."/>
            <person name="Krepps M."/>
            <person name="McGregor P.A."/>
            <person name="Hong C."/>
            <person name="Park K.H."/>
            <person name="Akmal A."/>
            <person name="Feldman A."/>
            <person name="Lin J.S."/>
            <person name="Chang W.E."/>
            <person name="Higgs B.W."/>
            <person name="Demirev P."/>
            <person name="Lindquist J."/>
            <person name="Liem A."/>
            <person name="Fochler E."/>
            <person name="Read T.D."/>
            <person name="Tapia R."/>
            <person name="Johnson S."/>
            <person name="Bishop-Lilly K.A."/>
            <person name="Detter C."/>
            <person name="Han C."/>
            <person name="Sozhamannan S."/>
            <person name="Rosenzweig C.N."/>
            <person name="Skowronski E.W."/>
        </authorList>
    </citation>
    <scope>NUCLEOTIDE SEQUENCE [LARGE SCALE GENOMIC DNA]</scope>
    <source>
        <strain evidence="2 3">MLST1</strain>
    </source>
</reference>
<organism evidence="2 3">
    <name type="scientific">Aliidiomarina minuta</name>
    <dbReference type="NCBI Taxonomy" id="880057"/>
    <lineage>
        <taxon>Bacteria</taxon>
        <taxon>Pseudomonadati</taxon>
        <taxon>Pseudomonadota</taxon>
        <taxon>Gammaproteobacteria</taxon>
        <taxon>Alteromonadales</taxon>
        <taxon>Idiomarinaceae</taxon>
        <taxon>Aliidiomarina</taxon>
    </lineage>
</organism>
<name>A0A432W608_9GAMM</name>
<dbReference type="AlphaFoldDB" id="A0A432W608"/>
<dbReference type="RefSeq" id="WP_126802209.1">
    <property type="nucleotide sequence ID" value="NZ_PIPL01000001.1"/>
</dbReference>
<proteinExistence type="predicted"/>
<sequence length="169" mass="18897">MAERSLEAWKSWKDAQLKYDYYIVGLVAALFAYVGSSYVPEEIAFSQNTFELISIICLVVSLIVGIKRLEIDLSLQTITLKQCEAKEMKNVASRIVSLGRSNDQDNGGIITAEDAKIRVENMQSVLSMLDQAFSSESKLAQRLFKARNWALMLGFLTLAFSKVVGVFNI</sequence>
<accession>A0A432W608</accession>
<dbReference type="EMBL" id="PIPL01000001">
    <property type="protein sequence ID" value="RUO25508.1"/>
    <property type="molecule type" value="Genomic_DNA"/>
</dbReference>
<evidence type="ECO:0000256" key="1">
    <source>
        <dbReference type="SAM" id="Phobius"/>
    </source>
</evidence>
<dbReference type="OrthoDB" id="6402151at2"/>
<feature type="transmembrane region" description="Helical" evidence="1">
    <location>
        <begin position="21"/>
        <end position="39"/>
    </location>
</feature>
<protein>
    <recommendedName>
        <fullName evidence="4">SMODS and SLOG-associating 2TM effector domain-containing protein</fullName>
    </recommendedName>
</protein>
<evidence type="ECO:0000313" key="2">
    <source>
        <dbReference type="EMBL" id="RUO25508.1"/>
    </source>
</evidence>